<evidence type="ECO:0000256" key="2">
    <source>
        <dbReference type="SAM" id="Phobius"/>
    </source>
</evidence>
<keyword evidence="4" id="KW-1185">Reference proteome</keyword>
<feature type="transmembrane region" description="Helical" evidence="2">
    <location>
        <begin position="111"/>
        <end position="138"/>
    </location>
</feature>
<proteinExistence type="predicted"/>
<sequence>MPCGPLDPLACAQGAVSAATAVAAGAAGTTLGNTFADAMREGATWVIKTTVGWWLEVPSIELDGSAAVSIREYVLWLSIAVAGAGVVWQGLRMAVRRSAEPLLDVGRGLAALAMWASIGIIGPAAALRLGDAFSVWVLDKAASGQIADRLVQLASLADVHSAGAVIVLGLITMLVGLAQAVVMMFREGAVIVLAGLLVLAAAGNLTNFGRPWLSKLLGWMLALIAFKPVAALVYATALAMTGESTDPRAVVVGLSMMLLSIVALPTMMKLFSWATGTAGGGGGLASALHLAAGGVQAVGVLRSNVGAAAEVDGGPSAASGQAASISRDLGSASTIRSTAGGSSAAASGAGAGAGGAGAGGALLAAHLAKEAAGEARRATRSATSAMTDHDNGTDRSA</sequence>
<feature type="transmembrane region" description="Helical" evidence="2">
    <location>
        <begin position="217"/>
        <end position="237"/>
    </location>
</feature>
<keyword evidence="2" id="KW-0472">Membrane</keyword>
<name>A0ABP9HEP8_9ACTN</name>
<gene>
    <name evidence="3" type="ORF">GCM10023225_08900</name>
</gene>
<accession>A0ABP9HEP8</accession>
<feature type="compositionally biased region" description="Basic and acidic residues" evidence="1">
    <location>
        <begin position="387"/>
        <end position="397"/>
    </location>
</feature>
<dbReference type="EMBL" id="BAABIL010000112">
    <property type="protein sequence ID" value="GAA4968807.1"/>
    <property type="molecule type" value="Genomic_DNA"/>
</dbReference>
<reference evidence="4" key="1">
    <citation type="journal article" date="2019" name="Int. J. Syst. Evol. Microbiol.">
        <title>The Global Catalogue of Microorganisms (GCM) 10K type strain sequencing project: providing services to taxonomists for standard genome sequencing and annotation.</title>
        <authorList>
            <consortium name="The Broad Institute Genomics Platform"/>
            <consortium name="The Broad Institute Genome Sequencing Center for Infectious Disease"/>
            <person name="Wu L."/>
            <person name="Ma J."/>
        </authorList>
    </citation>
    <scope>NUCLEOTIDE SEQUENCE [LARGE SCALE GENOMIC DNA]</scope>
    <source>
        <strain evidence="4">JCM 18126</strain>
    </source>
</reference>
<feature type="region of interest" description="Disordered" evidence="1">
    <location>
        <begin position="373"/>
        <end position="397"/>
    </location>
</feature>
<feature type="transmembrane region" description="Helical" evidence="2">
    <location>
        <begin position="73"/>
        <end position="91"/>
    </location>
</feature>
<feature type="transmembrane region" description="Helical" evidence="2">
    <location>
        <begin position="159"/>
        <end position="182"/>
    </location>
</feature>
<keyword evidence="2" id="KW-0812">Transmembrane</keyword>
<dbReference type="Proteomes" id="UP001501195">
    <property type="component" value="Unassembled WGS sequence"/>
</dbReference>
<comment type="caution">
    <text evidence="3">The sequence shown here is derived from an EMBL/GenBank/DDBJ whole genome shotgun (WGS) entry which is preliminary data.</text>
</comment>
<feature type="transmembrane region" description="Helical" evidence="2">
    <location>
        <begin position="249"/>
        <end position="267"/>
    </location>
</feature>
<keyword evidence="2" id="KW-1133">Transmembrane helix</keyword>
<evidence type="ECO:0000313" key="3">
    <source>
        <dbReference type="EMBL" id="GAA4968807.1"/>
    </source>
</evidence>
<evidence type="ECO:0008006" key="5">
    <source>
        <dbReference type="Google" id="ProtNLM"/>
    </source>
</evidence>
<evidence type="ECO:0000256" key="1">
    <source>
        <dbReference type="SAM" id="MobiDB-lite"/>
    </source>
</evidence>
<evidence type="ECO:0000313" key="4">
    <source>
        <dbReference type="Proteomes" id="UP001501195"/>
    </source>
</evidence>
<protein>
    <recommendedName>
        <fullName evidence="5">TrbL/VirB6 plasmid conjugal transfer protein</fullName>
    </recommendedName>
</protein>
<feature type="transmembrane region" description="Helical" evidence="2">
    <location>
        <begin position="188"/>
        <end position="205"/>
    </location>
</feature>
<organism evidence="3 4">
    <name type="scientific">Kineococcus glutinatus</name>
    <dbReference type="NCBI Taxonomy" id="1070872"/>
    <lineage>
        <taxon>Bacteria</taxon>
        <taxon>Bacillati</taxon>
        <taxon>Actinomycetota</taxon>
        <taxon>Actinomycetes</taxon>
        <taxon>Kineosporiales</taxon>
        <taxon>Kineosporiaceae</taxon>
        <taxon>Kineococcus</taxon>
    </lineage>
</organism>